<sequence>MATSFNLNDLPPELRAIIWDFAIYHEARSRIILIEEQKILPYKYLCSPFLSVNSESRHFARKLYSVGIGVSNIKIPRGLLRDFRCDYHLLRDRVSLLVRGDLTSLPMRMQKYHSLTRGVIYISPETDNFILGNFVTEYVPMISSNLRCLDGEDELQHDIVLRVADKLPLEVCAQVQNLSHPIPSMWRIQIGALSCQARFFTGVQGYKVIRISKHYVEFDAVIYDVPFIVKSLCQYESTALIDEITEEAELVSEDVLAHDIRQL</sequence>
<keyword evidence="2" id="KW-1185">Reference proteome</keyword>
<protein>
    <submittedName>
        <fullName evidence="1">Uncharacterized protein</fullName>
    </submittedName>
</protein>
<gene>
    <name evidence="1" type="ORF">F4820DRAFT_453521</name>
</gene>
<reference evidence="1 2" key="1">
    <citation type="journal article" date="2022" name="New Phytol.">
        <title>Ecological generalism drives hyperdiversity of secondary metabolite gene clusters in xylarialean endophytes.</title>
        <authorList>
            <person name="Franco M.E.E."/>
            <person name="Wisecaver J.H."/>
            <person name="Arnold A.E."/>
            <person name="Ju Y.M."/>
            <person name="Slot J.C."/>
            <person name="Ahrendt S."/>
            <person name="Moore L.P."/>
            <person name="Eastman K.E."/>
            <person name="Scott K."/>
            <person name="Konkel Z."/>
            <person name="Mondo S.J."/>
            <person name="Kuo A."/>
            <person name="Hayes R.D."/>
            <person name="Haridas S."/>
            <person name="Andreopoulos B."/>
            <person name="Riley R."/>
            <person name="LaButti K."/>
            <person name="Pangilinan J."/>
            <person name="Lipzen A."/>
            <person name="Amirebrahimi M."/>
            <person name="Yan J."/>
            <person name="Adam C."/>
            <person name="Keymanesh K."/>
            <person name="Ng V."/>
            <person name="Louie K."/>
            <person name="Northen T."/>
            <person name="Drula E."/>
            <person name="Henrissat B."/>
            <person name="Hsieh H.M."/>
            <person name="Youens-Clark K."/>
            <person name="Lutzoni F."/>
            <person name="Miadlikowska J."/>
            <person name="Eastwood D.C."/>
            <person name="Hamelin R.C."/>
            <person name="Grigoriev I.V."/>
            <person name="U'Ren J.M."/>
        </authorList>
    </citation>
    <scope>NUCLEOTIDE SEQUENCE [LARGE SCALE GENOMIC DNA]</scope>
    <source>
        <strain evidence="1 2">CBS 119005</strain>
    </source>
</reference>
<accession>A0ACB9YKU3</accession>
<proteinExistence type="predicted"/>
<evidence type="ECO:0000313" key="2">
    <source>
        <dbReference type="Proteomes" id="UP001497700"/>
    </source>
</evidence>
<dbReference type="EMBL" id="MU393612">
    <property type="protein sequence ID" value="KAI4859802.1"/>
    <property type="molecule type" value="Genomic_DNA"/>
</dbReference>
<evidence type="ECO:0000313" key="1">
    <source>
        <dbReference type="EMBL" id="KAI4859802.1"/>
    </source>
</evidence>
<name>A0ACB9YKU3_9PEZI</name>
<comment type="caution">
    <text evidence="1">The sequence shown here is derived from an EMBL/GenBank/DDBJ whole genome shotgun (WGS) entry which is preliminary data.</text>
</comment>
<organism evidence="1 2">
    <name type="scientific">Hypoxylon rubiginosum</name>
    <dbReference type="NCBI Taxonomy" id="110542"/>
    <lineage>
        <taxon>Eukaryota</taxon>
        <taxon>Fungi</taxon>
        <taxon>Dikarya</taxon>
        <taxon>Ascomycota</taxon>
        <taxon>Pezizomycotina</taxon>
        <taxon>Sordariomycetes</taxon>
        <taxon>Xylariomycetidae</taxon>
        <taxon>Xylariales</taxon>
        <taxon>Hypoxylaceae</taxon>
        <taxon>Hypoxylon</taxon>
    </lineage>
</organism>
<dbReference type="Proteomes" id="UP001497700">
    <property type="component" value="Unassembled WGS sequence"/>
</dbReference>